<proteinExistence type="predicted"/>
<gene>
    <name evidence="1" type="ORF">GCM10009550_34890</name>
</gene>
<comment type="caution">
    <text evidence="1">The sequence shown here is derived from an EMBL/GenBank/DDBJ whole genome shotgun (WGS) entry which is preliminary data.</text>
</comment>
<protein>
    <submittedName>
        <fullName evidence="1">Uncharacterized protein</fullName>
    </submittedName>
</protein>
<evidence type="ECO:0000313" key="2">
    <source>
        <dbReference type="Proteomes" id="UP001500665"/>
    </source>
</evidence>
<name>A0ABN1R7Z6_9ACTN</name>
<accession>A0ABN1R7Z6</accession>
<reference evidence="1 2" key="1">
    <citation type="journal article" date="2019" name="Int. J. Syst. Evol. Microbiol.">
        <title>The Global Catalogue of Microorganisms (GCM) 10K type strain sequencing project: providing services to taxonomists for standard genome sequencing and annotation.</title>
        <authorList>
            <consortium name="The Broad Institute Genomics Platform"/>
            <consortium name="The Broad Institute Genome Sequencing Center for Infectious Disease"/>
            <person name="Wu L."/>
            <person name="Ma J."/>
        </authorList>
    </citation>
    <scope>NUCLEOTIDE SEQUENCE [LARGE SCALE GENOMIC DNA]</scope>
    <source>
        <strain evidence="1 2">JCM 10696</strain>
    </source>
</reference>
<dbReference type="Proteomes" id="UP001500665">
    <property type="component" value="Unassembled WGS sequence"/>
</dbReference>
<sequence>MGAPVGVRSYPQALSRMSLLWVMLALRRALLREWAMGRTKKDERVVVVCGHPGCGKSQTVRRSRVTKCDGYMCKRDHGPGDRPPPGMVREVVWQAAGGFDGWRDIVLDAVQRAAFARAERLALFALAQGIPRAETDALASALVAPAGRGRRHLLTVTGAGVEGVGVEVSTGIGLTEDGRVEIEDVHAVALTVLLLRSKREGGAVLRTFTDETAYFTPKGTPVPVKELRGWFLADHMMHPLSSDEMREALTTDVESGTSILLERGVRPEAAWRVPWRSLPLGLDSGTDPTDSGKGA</sequence>
<evidence type="ECO:0000313" key="1">
    <source>
        <dbReference type="EMBL" id="GAA0953216.1"/>
    </source>
</evidence>
<dbReference type="EMBL" id="BAAAHH010000013">
    <property type="protein sequence ID" value="GAA0953216.1"/>
    <property type="molecule type" value="Genomic_DNA"/>
</dbReference>
<keyword evidence="2" id="KW-1185">Reference proteome</keyword>
<organism evidence="1 2">
    <name type="scientific">Actinocorallia libanotica</name>
    <dbReference type="NCBI Taxonomy" id="46162"/>
    <lineage>
        <taxon>Bacteria</taxon>
        <taxon>Bacillati</taxon>
        <taxon>Actinomycetota</taxon>
        <taxon>Actinomycetes</taxon>
        <taxon>Streptosporangiales</taxon>
        <taxon>Thermomonosporaceae</taxon>
        <taxon>Actinocorallia</taxon>
    </lineage>
</organism>